<organism evidence="1">
    <name type="scientific">uncultured Nitrospirota bacterium</name>
    <dbReference type="NCBI Taxonomy" id="170969"/>
    <lineage>
        <taxon>Bacteria</taxon>
        <taxon>Pseudomonadati</taxon>
        <taxon>Nitrospirota</taxon>
        <taxon>environmental samples</taxon>
    </lineage>
</organism>
<dbReference type="EMBL" id="KU221506">
    <property type="protein sequence ID" value="AMP41622.1"/>
    <property type="molecule type" value="Genomic_DNA"/>
</dbReference>
<accession>A0A142BU34</accession>
<sequence length="39" mass="4534">MIALYTITCKNSVKEMSEENQGGRLFLLHSFFFDYVTIS</sequence>
<reference evidence="1" key="1">
    <citation type="submission" date="2015-12" db="EMBL/GenBank/DDBJ databases">
        <authorList>
            <person name="Shamseldin A."/>
            <person name="Moawad H."/>
            <person name="Abd El-Rahim W.M."/>
            <person name="Sadowsky M.J."/>
        </authorList>
    </citation>
    <scope>NUCLEOTIDE SEQUENCE</scope>
</reference>
<name>A0A142BU34_9BACT</name>
<dbReference type="AlphaFoldDB" id="A0A142BU34"/>
<proteinExistence type="predicted"/>
<protein>
    <submittedName>
        <fullName evidence="1">Uncharacterized protein</fullName>
    </submittedName>
</protein>
<evidence type="ECO:0000313" key="1">
    <source>
        <dbReference type="EMBL" id="AMP41622.1"/>
    </source>
</evidence>